<organism evidence="2 3">
    <name type="scientific">Lithohypha guttulata</name>
    <dbReference type="NCBI Taxonomy" id="1690604"/>
    <lineage>
        <taxon>Eukaryota</taxon>
        <taxon>Fungi</taxon>
        <taxon>Dikarya</taxon>
        <taxon>Ascomycota</taxon>
        <taxon>Pezizomycotina</taxon>
        <taxon>Eurotiomycetes</taxon>
        <taxon>Chaetothyriomycetidae</taxon>
        <taxon>Chaetothyriales</taxon>
        <taxon>Trichomeriaceae</taxon>
        <taxon>Lithohypha</taxon>
    </lineage>
</organism>
<comment type="caution">
    <text evidence="2">The sequence shown here is derived from an EMBL/GenBank/DDBJ whole genome shotgun (WGS) entry which is preliminary data.</text>
</comment>
<reference evidence="2 3" key="1">
    <citation type="submission" date="2023-08" db="EMBL/GenBank/DDBJ databases">
        <title>Black Yeasts Isolated from many extreme environments.</title>
        <authorList>
            <person name="Coleine C."/>
            <person name="Stajich J.E."/>
            <person name="Selbmann L."/>
        </authorList>
    </citation>
    <scope>NUCLEOTIDE SEQUENCE [LARGE SCALE GENOMIC DNA]</scope>
    <source>
        <strain evidence="2 3">CCFEE 5910</strain>
    </source>
</reference>
<evidence type="ECO:0000256" key="1">
    <source>
        <dbReference type="SAM" id="Phobius"/>
    </source>
</evidence>
<proteinExistence type="predicted"/>
<gene>
    <name evidence="2" type="ORF">LTR05_007296</name>
</gene>
<feature type="transmembrane region" description="Helical" evidence="1">
    <location>
        <begin position="55"/>
        <end position="76"/>
    </location>
</feature>
<protein>
    <submittedName>
        <fullName evidence="2">Uncharacterized protein</fullName>
    </submittedName>
</protein>
<dbReference type="InterPro" id="IPR025363">
    <property type="entry name" value="DUF4267"/>
</dbReference>
<keyword evidence="1" id="KW-1133">Transmembrane helix</keyword>
<dbReference type="Proteomes" id="UP001309876">
    <property type="component" value="Unassembled WGS sequence"/>
</dbReference>
<feature type="transmembrane region" description="Helical" evidence="1">
    <location>
        <begin position="12"/>
        <end position="35"/>
    </location>
</feature>
<keyword evidence="1" id="KW-0472">Membrane</keyword>
<dbReference type="Pfam" id="PF14087">
    <property type="entry name" value="DUF4267"/>
    <property type="match status" value="1"/>
</dbReference>
<feature type="transmembrane region" description="Helical" evidence="1">
    <location>
        <begin position="83"/>
        <end position="105"/>
    </location>
</feature>
<keyword evidence="3" id="KW-1185">Reference proteome</keyword>
<feature type="transmembrane region" description="Helical" evidence="1">
    <location>
        <begin position="111"/>
        <end position="130"/>
    </location>
</feature>
<evidence type="ECO:0000313" key="3">
    <source>
        <dbReference type="Proteomes" id="UP001309876"/>
    </source>
</evidence>
<dbReference type="AlphaFoldDB" id="A0AAN7SUU7"/>
<keyword evidence="1" id="KW-0812">Transmembrane</keyword>
<sequence>MSRLSTSPTLFKVAYLFGATGIAFGLNAIYNPVYALSFFGFEYPSPGETKRVVDALMMIYGVRDLFMGFATLMAAYHRQSKVLGALVVATGGVALADGAVCYSVHGTGHWNHIPLAPVILGVGAGFLGVFDTV</sequence>
<accession>A0AAN7SUU7</accession>
<dbReference type="EMBL" id="JAVRRJ010000008">
    <property type="protein sequence ID" value="KAK5082153.1"/>
    <property type="molecule type" value="Genomic_DNA"/>
</dbReference>
<name>A0AAN7SUU7_9EURO</name>
<evidence type="ECO:0000313" key="2">
    <source>
        <dbReference type="EMBL" id="KAK5082153.1"/>
    </source>
</evidence>